<protein>
    <submittedName>
        <fullName evidence="3">Uncharacterized protein</fullName>
    </submittedName>
</protein>
<proteinExistence type="predicted"/>
<accession>I3CK69</accession>
<evidence type="ECO:0000313" key="4">
    <source>
        <dbReference type="Proteomes" id="UP000005744"/>
    </source>
</evidence>
<dbReference type="InterPro" id="IPR008020">
    <property type="entry name" value="G8P"/>
</dbReference>
<name>I3CK69_9GAMM</name>
<evidence type="ECO:0000256" key="1">
    <source>
        <dbReference type="SAM" id="Phobius"/>
    </source>
</evidence>
<dbReference type="EMBL" id="JH600070">
    <property type="protein sequence ID" value="EIJ44012.1"/>
    <property type="molecule type" value="Genomic_DNA"/>
</dbReference>
<dbReference type="STRING" id="395493.BegalDRAFT_3188"/>
<keyword evidence="2" id="KW-0732">Signal</keyword>
<dbReference type="Pfam" id="PF05356">
    <property type="entry name" value="Phage_Coat_B"/>
    <property type="match status" value="1"/>
</dbReference>
<dbReference type="AlphaFoldDB" id="I3CK69"/>
<keyword evidence="4" id="KW-1185">Reference proteome</keyword>
<gene>
    <name evidence="3" type="ORF">BegalDRAFT_3188</name>
</gene>
<keyword evidence="1" id="KW-1133">Transmembrane helix</keyword>
<reference evidence="3 4" key="1">
    <citation type="submission" date="2011-11" db="EMBL/GenBank/DDBJ databases">
        <title>Improved High-Quality Draft sequence of Beggiatoa alba B18lD.</title>
        <authorList>
            <consortium name="US DOE Joint Genome Institute"/>
            <person name="Lucas S."/>
            <person name="Han J."/>
            <person name="Lapidus A."/>
            <person name="Cheng J.-F."/>
            <person name="Goodwin L."/>
            <person name="Pitluck S."/>
            <person name="Peters L."/>
            <person name="Mikhailova N."/>
            <person name="Held B."/>
            <person name="Detter J.C."/>
            <person name="Han C."/>
            <person name="Tapia R."/>
            <person name="Land M."/>
            <person name="Hauser L."/>
            <person name="Kyrpides N."/>
            <person name="Ivanova N."/>
            <person name="Pagani I."/>
            <person name="Samuel K."/>
            <person name="Teske A."/>
            <person name="Mueller J."/>
            <person name="Woyke T."/>
        </authorList>
    </citation>
    <scope>NUCLEOTIDE SEQUENCE [LARGE SCALE GENOMIC DNA]</scope>
    <source>
        <strain evidence="3 4">B18LD</strain>
    </source>
</reference>
<organism evidence="3 4">
    <name type="scientific">Beggiatoa alba B18LD</name>
    <dbReference type="NCBI Taxonomy" id="395493"/>
    <lineage>
        <taxon>Bacteria</taxon>
        <taxon>Pseudomonadati</taxon>
        <taxon>Pseudomonadota</taxon>
        <taxon>Gammaproteobacteria</taxon>
        <taxon>Thiotrichales</taxon>
        <taxon>Thiotrichaceae</taxon>
        <taxon>Beggiatoa</taxon>
    </lineage>
</organism>
<feature type="transmembrane region" description="Helical" evidence="1">
    <location>
        <begin position="49"/>
        <end position="68"/>
    </location>
</feature>
<keyword evidence="1" id="KW-0472">Membrane</keyword>
<feature type="chain" id="PRO_5003669596" evidence="2">
    <location>
        <begin position="26"/>
        <end position="72"/>
    </location>
</feature>
<dbReference type="HOGENOM" id="CLU_2714205_0_0_6"/>
<feature type="signal peptide" evidence="2">
    <location>
        <begin position="1"/>
        <end position="25"/>
    </location>
</feature>
<dbReference type="RefSeq" id="WP_002691699.1">
    <property type="nucleotide sequence ID" value="NZ_JH600070.1"/>
</dbReference>
<evidence type="ECO:0000313" key="3">
    <source>
        <dbReference type="EMBL" id="EIJ44012.1"/>
    </source>
</evidence>
<dbReference type="Proteomes" id="UP000005744">
    <property type="component" value="Unassembled WGS sequence"/>
</dbReference>
<evidence type="ECO:0000256" key="2">
    <source>
        <dbReference type="SAM" id="SignalP"/>
    </source>
</evidence>
<keyword evidence="1" id="KW-0812">Transmembrane</keyword>
<sequence>MKVRRVLLFLLTVLPILFMVTDAQAAALVANITVTDIVDQLKAGAPAIVSIATAAISLLAVIAVFKYVRGAL</sequence>